<dbReference type="Proteomes" id="UP000694545">
    <property type="component" value="Unplaced"/>
</dbReference>
<dbReference type="PANTHER" id="PTHR46698:SF2">
    <property type="entry name" value="KIELIN_CHORDIN-LIKE PROTEIN"/>
    <property type="match status" value="1"/>
</dbReference>
<dbReference type="InterPro" id="IPR001007">
    <property type="entry name" value="VWF_dom"/>
</dbReference>
<organism evidence="6 7">
    <name type="scientific">Varanus komodoensis</name>
    <name type="common">Komodo dragon</name>
    <dbReference type="NCBI Taxonomy" id="61221"/>
    <lineage>
        <taxon>Eukaryota</taxon>
        <taxon>Metazoa</taxon>
        <taxon>Chordata</taxon>
        <taxon>Craniata</taxon>
        <taxon>Vertebrata</taxon>
        <taxon>Euteleostomi</taxon>
        <taxon>Lepidosauria</taxon>
        <taxon>Squamata</taxon>
        <taxon>Bifurcata</taxon>
        <taxon>Unidentata</taxon>
        <taxon>Episquamata</taxon>
        <taxon>Toxicofera</taxon>
        <taxon>Anguimorpha</taxon>
        <taxon>Paleoanguimorpha</taxon>
        <taxon>Varanoidea</taxon>
        <taxon>Varanidae</taxon>
        <taxon>Varanus</taxon>
    </lineage>
</organism>
<dbReference type="Gene3D" id="6.20.200.20">
    <property type="match status" value="2"/>
</dbReference>
<reference evidence="6" key="2">
    <citation type="submission" date="2025-09" db="UniProtKB">
        <authorList>
            <consortium name="Ensembl"/>
        </authorList>
    </citation>
    <scope>IDENTIFICATION</scope>
</reference>
<dbReference type="InterPro" id="IPR052424">
    <property type="entry name" value="Kielin_Chordin-BMP_Reg"/>
</dbReference>
<dbReference type="Ensembl" id="ENSVKKT00000027812.1">
    <property type="protein sequence ID" value="ENSVKKP00000027150.1"/>
    <property type="gene ID" value="ENSVKKG00000017678.1"/>
</dbReference>
<feature type="domain" description="VWFC" evidence="5">
    <location>
        <begin position="109"/>
        <end position="145"/>
    </location>
</feature>
<name>A0A8D2LTF9_VARKO</name>
<keyword evidence="2" id="KW-0964">Secreted</keyword>
<dbReference type="Gene3D" id="2.10.70.10">
    <property type="entry name" value="Complement Module, domain 1"/>
    <property type="match status" value="1"/>
</dbReference>
<dbReference type="GO" id="GO:0030513">
    <property type="term" value="P:positive regulation of BMP signaling pathway"/>
    <property type="evidence" value="ECO:0007669"/>
    <property type="project" value="TreeGrafter"/>
</dbReference>
<proteinExistence type="predicted"/>
<dbReference type="PROSITE" id="PS01208">
    <property type="entry name" value="VWFC_1"/>
    <property type="match status" value="2"/>
</dbReference>
<sequence>MHRAGWGSRHVLEWPCGRRIAGVAVLICMKAVTPSMQVGASCAPLGWSPEPSAREAHSIVTCQPKPCPTQCSHPLPPVAPACCPACDGCLHEGRELADRQAFVPPSDPCQRCTCLRGSVLCAPAACPPTPCAAPRRAPGQCCPQCLGKELAGCTHEGRERADGSGWLSSAPCVACACLDGVATCARIACVSACADPVDVPGECCPLCPDASGNCSHQGRVFPSGKRWQVDACTACACVSGEVRCQSERCPPTACTAVSWGAPWGGEPPRRRAPGPGACLLGPLAEGAEMPVPPRSQGLRSAPGPPFRSLLPGRFHSLPETLRRHRRSSHFA</sequence>
<feature type="region of interest" description="Disordered" evidence="4">
    <location>
        <begin position="289"/>
        <end position="331"/>
    </location>
</feature>
<feature type="domain" description="VWFC" evidence="5">
    <location>
        <begin position="172"/>
        <end position="207"/>
    </location>
</feature>
<dbReference type="Pfam" id="PF00093">
    <property type="entry name" value="VWC"/>
    <property type="match status" value="3"/>
</dbReference>
<dbReference type="SMART" id="SM00214">
    <property type="entry name" value="VWC"/>
    <property type="match status" value="3"/>
</dbReference>
<evidence type="ECO:0000259" key="5">
    <source>
        <dbReference type="PROSITE" id="PS01208"/>
    </source>
</evidence>
<comment type="subcellular location">
    <subcellularLocation>
        <location evidence="1">Secreted</location>
    </subcellularLocation>
</comment>
<keyword evidence="3" id="KW-0732">Signal</keyword>
<accession>A0A8D2LTF9</accession>
<dbReference type="SUPFAM" id="SSF57603">
    <property type="entry name" value="FnI-like domain"/>
    <property type="match status" value="3"/>
</dbReference>
<dbReference type="PANTHER" id="PTHR46698">
    <property type="entry name" value="CROSSVEINLESS 2"/>
    <property type="match status" value="1"/>
</dbReference>
<dbReference type="SMART" id="SM00215">
    <property type="entry name" value="VWC_out"/>
    <property type="match status" value="2"/>
</dbReference>
<evidence type="ECO:0000256" key="2">
    <source>
        <dbReference type="ARBA" id="ARBA00022525"/>
    </source>
</evidence>
<evidence type="ECO:0000256" key="3">
    <source>
        <dbReference type="ARBA" id="ARBA00022729"/>
    </source>
</evidence>
<reference evidence="6" key="1">
    <citation type="submission" date="2025-08" db="UniProtKB">
        <authorList>
            <consortium name="Ensembl"/>
        </authorList>
    </citation>
    <scope>IDENTIFICATION</scope>
</reference>
<evidence type="ECO:0000313" key="7">
    <source>
        <dbReference type="Proteomes" id="UP000694545"/>
    </source>
</evidence>
<dbReference type="GO" id="GO:0005576">
    <property type="term" value="C:extracellular region"/>
    <property type="evidence" value="ECO:0007669"/>
    <property type="project" value="UniProtKB-SubCell"/>
</dbReference>
<dbReference type="AlphaFoldDB" id="A0A8D2LTF9"/>
<evidence type="ECO:0000256" key="1">
    <source>
        <dbReference type="ARBA" id="ARBA00004613"/>
    </source>
</evidence>
<evidence type="ECO:0000313" key="6">
    <source>
        <dbReference type="Ensembl" id="ENSVKKP00000027150.1"/>
    </source>
</evidence>
<evidence type="ECO:0000256" key="4">
    <source>
        <dbReference type="SAM" id="MobiDB-lite"/>
    </source>
</evidence>
<protein>
    <submittedName>
        <fullName evidence="6">Kielin cysteine rich BMP regulator</fullName>
    </submittedName>
</protein>
<keyword evidence="7" id="KW-1185">Reference proteome</keyword>
<feature type="compositionally biased region" description="Basic residues" evidence="4">
    <location>
        <begin position="322"/>
        <end position="331"/>
    </location>
</feature>